<evidence type="ECO:0000313" key="1">
    <source>
        <dbReference type="EMBL" id="QYW06609.1"/>
    </source>
</evidence>
<proteinExistence type="predicted"/>
<dbReference type="Proteomes" id="UP001058093">
    <property type="component" value="Segment"/>
</dbReference>
<accession>A0A975UUG2</accession>
<gene>
    <name evidence="1" type="ORF">uav_078</name>
</gene>
<reference evidence="1" key="1">
    <citation type="submission" date="2021-07" db="EMBL/GenBank/DDBJ databases">
        <title>Complete genome sequence and phylogenomic analysis of the two lytic bacteriophage isolated from terrestrial biotopes of Antarctica.</title>
        <authorList>
            <person name="Holovan V."/>
            <person name="Rabalski L."/>
            <person name="Zlatohurska M."/>
            <person name="Andriichuk O."/>
            <person name="Budzanivska I."/>
            <person name="Shevchenko O."/>
            <person name="Gupalo A."/>
        </authorList>
    </citation>
    <scope>NUCLEOTIDE SEQUENCE</scope>
</reference>
<organism evidence="1 2">
    <name type="scientific">Pseudomonas phage UAVern</name>
    <dbReference type="NCBI Taxonomy" id="2856997"/>
    <lineage>
        <taxon>Viruses</taxon>
        <taxon>Duplodnaviria</taxon>
        <taxon>Heunggongvirae</taxon>
        <taxon>Uroviricota</taxon>
        <taxon>Caudoviricetes</taxon>
        <taxon>Vandenendeviridae</taxon>
        <taxon>Gorskivirinae</taxon>
        <taxon>Uavernvirus</taxon>
        <taxon>Uavernvirus uavern</taxon>
    </lineage>
</organism>
<name>A0A975UUG2_9CAUD</name>
<keyword evidence="2" id="KW-1185">Reference proteome</keyword>
<sequence length="44" mass="5400">MKPKIRYWKHGLYECTGLGLHSFDKSPEEAYARWLQFIQRMRVE</sequence>
<dbReference type="EMBL" id="MZ605293">
    <property type="protein sequence ID" value="QYW06609.1"/>
    <property type="molecule type" value="Genomic_DNA"/>
</dbReference>
<protein>
    <submittedName>
        <fullName evidence="1">Uncharacterized protein</fullName>
    </submittedName>
</protein>
<evidence type="ECO:0000313" key="2">
    <source>
        <dbReference type="Proteomes" id="UP001058093"/>
    </source>
</evidence>